<comment type="caution">
    <text evidence="1">The sequence shown here is derived from an EMBL/GenBank/DDBJ whole genome shotgun (WGS) entry which is preliminary data.</text>
</comment>
<reference evidence="1" key="1">
    <citation type="journal article" date="2022" name="Plant J.">
        <title>Strategies of tolerance reflected in two North American maple genomes.</title>
        <authorList>
            <person name="McEvoy S.L."/>
            <person name="Sezen U.U."/>
            <person name="Trouern-Trend A."/>
            <person name="McMahon S.M."/>
            <person name="Schaberg P.G."/>
            <person name="Yang J."/>
            <person name="Wegrzyn J.L."/>
            <person name="Swenson N.G."/>
        </authorList>
    </citation>
    <scope>NUCLEOTIDE SEQUENCE</scope>
    <source>
        <strain evidence="1">91603</strain>
    </source>
</reference>
<name>A0AAD5IQB7_ACENE</name>
<evidence type="ECO:0000313" key="2">
    <source>
        <dbReference type="Proteomes" id="UP001064489"/>
    </source>
</evidence>
<dbReference type="Proteomes" id="UP001064489">
    <property type="component" value="Chromosome 8"/>
</dbReference>
<protein>
    <submittedName>
        <fullName evidence="1">Uncharacterized protein</fullName>
    </submittedName>
</protein>
<gene>
    <name evidence="1" type="ORF">LWI28_015730</name>
</gene>
<organism evidence="1 2">
    <name type="scientific">Acer negundo</name>
    <name type="common">Box elder</name>
    <dbReference type="NCBI Taxonomy" id="4023"/>
    <lineage>
        <taxon>Eukaryota</taxon>
        <taxon>Viridiplantae</taxon>
        <taxon>Streptophyta</taxon>
        <taxon>Embryophyta</taxon>
        <taxon>Tracheophyta</taxon>
        <taxon>Spermatophyta</taxon>
        <taxon>Magnoliopsida</taxon>
        <taxon>eudicotyledons</taxon>
        <taxon>Gunneridae</taxon>
        <taxon>Pentapetalae</taxon>
        <taxon>rosids</taxon>
        <taxon>malvids</taxon>
        <taxon>Sapindales</taxon>
        <taxon>Sapindaceae</taxon>
        <taxon>Hippocastanoideae</taxon>
        <taxon>Acereae</taxon>
        <taxon>Acer</taxon>
    </lineage>
</organism>
<dbReference type="EMBL" id="JAJSOW010000103">
    <property type="protein sequence ID" value="KAI9174329.1"/>
    <property type="molecule type" value="Genomic_DNA"/>
</dbReference>
<accession>A0AAD5IQB7</accession>
<evidence type="ECO:0000313" key="1">
    <source>
        <dbReference type="EMBL" id="KAI9174329.1"/>
    </source>
</evidence>
<proteinExistence type="predicted"/>
<sequence>MGGAIVLREPEMFKDLGNRNNIMSLAGTGSGIRVADVGLAGPSKADENHKTVPCIVTLMTTGVNQVLNSKKKGKVSFLNTPDSIEHITGTKSTIGDCGPMFGSKELNASIMLGRNDAYVEMDVDHGAQKPRHCSNNSGNAMMGGKDDATLGKTIGQKSEKWKRWAHDGFKSMDSLEPESRLGKRISLSSDCGVEKKLKLVMLGDEVHVDTATTNDISKGQSQLAC</sequence>
<keyword evidence="2" id="KW-1185">Reference proteome</keyword>
<reference evidence="1" key="2">
    <citation type="submission" date="2023-02" db="EMBL/GenBank/DDBJ databases">
        <authorList>
            <person name="Swenson N.G."/>
            <person name="Wegrzyn J.L."/>
            <person name="Mcevoy S.L."/>
        </authorList>
    </citation>
    <scope>NUCLEOTIDE SEQUENCE</scope>
    <source>
        <strain evidence="1">91603</strain>
        <tissue evidence="1">Leaf</tissue>
    </source>
</reference>
<dbReference type="AlphaFoldDB" id="A0AAD5IQB7"/>